<gene>
    <name evidence="1" type="ORF">DPMN_012221</name>
</gene>
<comment type="caution">
    <text evidence="1">The sequence shown here is derived from an EMBL/GenBank/DDBJ whole genome shotgun (WGS) entry which is preliminary data.</text>
</comment>
<dbReference type="AlphaFoldDB" id="A0A9D4N5G2"/>
<evidence type="ECO:0000313" key="1">
    <source>
        <dbReference type="EMBL" id="KAH3888191.1"/>
    </source>
</evidence>
<name>A0A9D4N5G2_DREPO</name>
<dbReference type="Proteomes" id="UP000828390">
    <property type="component" value="Unassembled WGS sequence"/>
</dbReference>
<dbReference type="EMBL" id="JAIWYP010000001">
    <property type="protein sequence ID" value="KAH3888191.1"/>
    <property type="molecule type" value="Genomic_DNA"/>
</dbReference>
<reference evidence="1" key="1">
    <citation type="journal article" date="2019" name="bioRxiv">
        <title>The Genome of the Zebra Mussel, Dreissena polymorpha: A Resource for Invasive Species Research.</title>
        <authorList>
            <person name="McCartney M.A."/>
            <person name="Auch B."/>
            <person name="Kono T."/>
            <person name="Mallez S."/>
            <person name="Zhang Y."/>
            <person name="Obille A."/>
            <person name="Becker A."/>
            <person name="Abrahante J.E."/>
            <person name="Garbe J."/>
            <person name="Badalamenti J.P."/>
            <person name="Herman A."/>
            <person name="Mangelson H."/>
            <person name="Liachko I."/>
            <person name="Sullivan S."/>
            <person name="Sone E.D."/>
            <person name="Koren S."/>
            <person name="Silverstein K.A.T."/>
            <person name="Beckman K.B."/>
            <person name="Gohl D.M."/>
        </authorList>
    </citation>
    <scope>NUCLEOTIDE SEQUENCE</scope>
    <source>
        <strain evidence="1">Duluth1</strain>
        <tissue evidence="1">Whole animal</tissue>
    </source>
</reference>
<protein>
    <submittedName>
        <fullName evidence="1">Uncharacterized protein</fullName>
    </submittedName>
</protein>
<sequence>MKMVSQNSPGFPANLEIRENLEKDFHFFQSGKSQGIWEKFLKSGKIQGNLFGQTFPTCVEKSI</sequence>
<proteinExistence type="predicted"/>
<reference evidence="1" key="2">
    <citation type="submission" date="2020-11" db="EMBL/GenBank/DDBJ databases">
        <authorList>
            <person name="McCartney M.A."/>
            <person name="Auch B."/>
            <person name="Kono T."/>
            <person name="Mallez S."/>
            <person name="Becker A."/>
            <person name="Gohl D.M."/>
            <person name="Silverstein K.A.T."/>
            <person name="Koren S."/>
            <person name="Bechman K.B."/>
            <person name="Herman A."/>
            <person name="Abrahante J.E."/>
            <person name="Garbe J."/>
        </authorList>
    </citation>
    <scope>NUCLEOTIDE SEQUENCE</scope>
    <source>
        <strain evidence="1">Duluth1</strain>
        <tissue evidence="1">Whole animal</tissue>
    </source>
</reference>
<keyword evidence="2" id="KW-1185">Reference proteome</keyword>
<accession>A0A9D4N5G2</accession>
<organism evidence="1 2">
    <name type="scientific">Dreissena polymorpha</name>
    <name type="common">Zebra mussel</name>
    <name type="synonym">Mytilus polymorpha</name>
    <dbReference type="NCBI Taxonomy" id="45954"/>
    <lineage>
        <taxon>Eukaryota</taxon>
        <taxon>Metazoa</taxon>
        <taxon>Spiralia</taxon>
        <taxon>Lophotrochozoa</taxon>
        <taxon>Mollusca</taxon>
        <taxon>Bivalvia</taxon>
        <taxon>Autobranchia</taxon>
        <taxon>Heteroconchia</taxon>
        <taxon>Euheterodonta</taxon>
        <taxon>Imparidentia</taxon>
        <taxon>Neoheterodontei</taxon>
        <taxon>Myida</taxon>
        <taxon>Dreissenoidea</taxon>
        <taxon>Dreissenidae</taxon>
        <taxon>Dreissena</taxon>
    </lineage>
</organism>
<evidence type="ECO:0000313" key="2">
    <source>
        <dbReference type="Proteomes" id="UP000828390"/>
    </source>
</evidence>